<organism evidence="1">
    <name type="scientific">Arundo donax</name>
    <name type="common">Giant reed</name>
    <name type="synonym">Donax arundinaceus</name>
    <dbReference type="NCBI Taxonomy" id="35708"/>
    <lineage>
        <taxon>Eukaryota</taxon>
        <taxon>Viridiplantae</taxon>
        <taxon>Streptophyta</taxon>
        <taxon>Embryophyta</taxon>
        <taxon>Tracheophyta</taxon>
        <taxon>Spermatophyta</taxon>
        <taxon>Magnoliopsida</taxon>
        <taxon>Liliopsida</taxon>
        <taxon>Poales</taxon>
        <taxon>Poaceae</taxon>
        <taxon>PACMAD clade</taxon>
        <taxon>Arundinoideae</taxon>
        <taxon>Arundineae</taxon>
        <taxon>Arundo</taxon>
    </lineage>
</organism>
<dbReference type="EMBL" id="GBRH01267122">
    <property type="protein sequence ID" value="JAD30773.1"/>
    <property type="molecule type" value="Transcribed_RNA"/>
</dbReference>
<accession>A0A0A8YZC3</accession>
<name>A0A0A8YZC3_ARUDO</name>
<evidence type="ECO:0000313" key="1">
    <source>
        <dbReference type="EMBL" id="JAD30773.1"/>
    </source>
</evidence>
<dbReference type="AlphaFoldDB" id="A0A0A8YZC3"/>
<reference evidence="1" key="2">
    <citation type="journal article" date="2015" name="Data Brief">
        <title>Shoot transcriptome of the giant reed, Arundo donax.</title>
        <authorList>
            <person name="Barrero R.A."/>
            <person name="Guerrero F.D."/>
            <person name="Moolhuijzen P."/>
            <person name="Goolsby J.A."/>
            <person name="Tidwell J."/>
            <person name="Bellgard S.E."/>
            <person name="Bellgard M.I."/>
        </authorList>
    </citation>
    <scope>NUCLEOTIDE SEQUENCE</scope>
    <source>
        <tissue evidence="1">Shoot tissue taken approximately 20 cm above the soil surface</tissue>
    </source>
</reference>
<proteinExistence type="predicted"/>
<sequence length="46" mass="5288">MQELQFLCYPHNSCFVGCMSFRREVEGREGGDEEELLLDFLSEGEG</sequence>
<reference evidence="1" key="1">
    <citation type="submission" date="2014-09" db="EMBL/GenBank/DDBJ databases">
        <authorList>
            <person name="Magalhaes I.L.F."/>
            <person name="Oliveira U."/>
            <person name="Santos F.R."/>
            <person name="Vidigal T.H.D.A."/>
            <person name="Brescovit A.D."/>
            <person name="Santos A.J."/>
        </authorList>
    </citation>
    <scope>NUCLEOTIDE SEQUENCE</scope>
    <source>
        <tissue evidence="1">Shoot tissue taken approximately 20 cm above the soil surface</tissue>
    </source>
</reference>
<protein>
    <submittedName>
        <fullName evidence="1">Uncharacterized protein</fullName>
    </submittedName>
</protein>